<protein>
    <submittedName>
        <fullName evidence="1">Uncharacterized protein</fullName>
    </submittedName>
</protein>
<accession>A0A0D2EC87</accession>
<dbReference type="VEuPathDB" id="FungiDB:PV06_03940"/>
<sequence length="140" mass="15994">MSLTIYFSETLNPPIGLPGKADSLSFSKPTNLTRELLTIIVIITHYFIRQNPPRKIHHFGAGNFDFCPTGLYKSTEHSFLFFSLSYLWVVHPFGARHSSFPHSQNCHSLGRGQFVVTMENLRRYIHSDTPSLVQPILTLF</sequence>
<keyword evidence="2" id="KW-1185">Reference proteome</keyword>
<gene>
    <name evidence="1" type="ORF">PV06_03940</name>
</gene>
<dbReference type="HOGENOM" id="CLU_1835197_0_0_1"/>
<reference evidence="1 2" key="1">
    <citation type="submission" date="2015-01" db="EMBL/GenBank/DDBJ databases">
        <title>The Genome Sequence of Exophiala oligosperma CBS72588.</title>
        <authorList>
            <consortium name="The Broad Institute Genomics Platform"/>
            <person name="Cuomo C."/>
            <person name="de Hoog S."/>
            <person name="Gorbushina A."/>
            <person name="Stielow B."/>
            <person name="Teixiera M."/>
            <person name="Abouelleil A."/>
            <person name="Chapman S.B."/>
            <person name="Priest M."/>
            <person name="Young S.K."/>
            <person name="Wortman J."/>
            <person name="Nusbaum C."/>
            <person name="Birren B."/>
        </authorList>
    </citation>
    <scope>NUCLEOTIDE SEQUENCE [LARGE SCALE GENOMIC DNA]</scope>
    <source>
        <strain evidence="1 2">CBS 72588</strain>
    </source>
</reference>
<evidence type="ECO:0000313" key="1">
    <source>
        <dbReference type="EMBL" id="KIW45559.1"/>
    </source>
</evidence>
<dbReference type="AlphaFoldDB" id="A0A0D2EC87"/>
<proteinExistence type="predicted"/>
<dbReference type="EMBL" id="KN847334">
    <property type="protein sequence ID" value="KIW45559.1"/>
    <property type="molecule type" value="Genomic_DNA"/>
</dbReference>
<organism evidence="1 2">
    <name type="scientific">Exophiala oligosperma</name>
    <dbReference type="NCBI Taxonomy" id="215243"/>
    <lineage>
        <taxon>Eukaryota</taxon>
        <taxon>Fungi</taxon>
        <taxon>Dikarya</taxon>
        <taxon>Ascomycota</taxon>
        <taxon>Pezizomycotina</taxon>
        <taxon>Eurotiomycetes</taxon>
        <taxon>Chaetothyriomycetidae</taxon>
        <taxon>Chaetothyriales</taxon>
        <taxon>Herpotrichiellaceae</taxon>
        <taxon>Exophiala</taxon>
    </lineage>
</organism>
<dbReference type="Proteomes" id="UP000053342">
    <property type="component" value="Unassembled WGS sequence"/>
</dbReference>
<evidence type="ECO:0000313" key="2">
    <source>
        <dbReference type="Proteomes" id="UP000053342"/>
    </source>
</evidence>
<name>A0A0D2EC87_9EURO</name>
<dbReference type="RefSeq" id="XP_016265775.1">
    <property type="nucleotide sequence ID" value="XM_016404770.1"/>
</dbReference>
<dbReference type="GeneID" id="27356014"/>